<organism evidence="3 4">
    <name type="scientific">Rachicladosporium monterosium</name>
    <dbReference type="NCBI Taxonomy" id="1507873"/>
    <lineage>
        <taxon>Eukaryota</taxon>
        <taxon>Fungi</taxon>
        <taxon>Dikarya</taxon>
        <taxon>Ascomycota</taxon>
        <taxon>Pezizomycotina</taxon>
        <taxon>Dothideomycetes</taxon>
        <taxon>Dothideomycetidae</taxon>
        <taxon>Cladosporiales</taxon>
        <taxon>Cladosporiaceae</taxon>
        <taxon>Rachicladosporium</taxon>
    </lineage>
</organism>
<gene>
    <name evidence="3" type="ORF">LTR32_003072</name>
</gene>
<feature type="compositionally biased region" description="Low complexity" evidence="1">
    <location>
        <begin position="282"/>
        <end position="292"/>
    </location>
</feature>
<feature type="compositionally biased region" description="Polar residues" evidence="1">
    <location>
        <begin position="248"/>
        <end position="264"/>
    </location>
</feature>
<sequence length="410" mass="40172">MLGLQEILLLVAFGTTAFSGPLPRYGNSTESNAPPSLHGVSTTPYSAAGRPSTTEKIATNDSTLSTTSSSSSVYPITSSVDPAGAAQARVDSTPTFFSYSPVTSSGTTTPMSLASSIGGLTSAGTTTLTLYTTVPSGIEPTSAKSGQLSSKSSSDVASGDSATTTSYATLLASGDASTAPQSTATGAGSIYGNYTLTYLTSTDSATGAVTLLPTQTSVSAATSSLSATSTITSAASPSTTSIAETSTGSTLATPSVSASSSANQDATSSAAQTYLAYPYPTPSSSSPLSGSYNTGPSSPIAAPLLPTQLPTSSPSPPPSQPTPPTDPHPSPPHGPPSGGLPDVVPQFSYLPSSAHGPFAPAAAETSTPVAGITIVPVNPTNGPVTVTVTTTQTNAGMTTTVAGSSVTVTG</sequence>
<feature type="compositionally biased region" description="Low complexity" evidence="1">
    <location>
        <begin position="303"/>
        <end position="312"/>
    </location>
</feature>
<feature type="compositionally biased region" description="Pro residues" evidence="1">
    <location>
        <begin position="313"/>
        <end position="335"/>
    </location>
</feature>
<evidence type="ECO:0000313" key="3">
    <source>
        <dbReference type="EMBL" id="KAK5145126.1"/>
    </source>
</evidence>
<feature type="chain" id="PRO_5046581505" description="REJ domain-containing protein" evidence="2">
    <location>
        <begin position="20"/>
        <end position="410"/>
    </location>
</feature>
<reference evidence="3 4" key="1">
    <citation type="submission" date="2023-08" db="EMBL/GenBank/DDBJ databases">
        <title>Black Yeasts Isolated from many extreme environments.</title>
        <authorList>
            <person name="Coleine C."/>
            <person name="Stajich J.E."/>
            <person name="Selbmann L."/>
        </authorList>
    </citation>
    <scope>NUCLEOTIDE SEQUENCE [LARGE SCALE GENOMIC DNA]</scope>
    <source>
        <strain evidence="3 4">CCFEE 5386</strain>
    </source>
</reference>
<feature type="region of interest" description="Disordered" evidence="1">
    <location>
        <begin position="139"/>
        <end position="159"/>
    </location>
</feature>
<protein>
    <recommendedName>
        <fullName evidence="5">REJ domain-containing protein</fullName>
    </recommendedName>
</protein>
<feature type="region of interest" description="Disordered" evidence="1">
    <location>
        <begin position="25"/>
        <end position="53"/>
    </location>
</feature>
<feature type="region of interest" description="Disordered" evidence="1">
    <location>
        <begin position="222"/>
        <end position="264"/>
    </location>
</feature>
<accession>A0ABR0L8K4</accession>
<keyword evidence="2" id="KW-0732">Signal</keyword>
<dbReference type="Proteomes" id="UP001308179">
    <property type="component" value="Unassembled WGS sequence"/>
</dbReference>
<evidence type="ECO:0000256" key="2">
    <source>
        <dbReference type="SAM" id="SignalP"/>
    </source>
</evidence>
<evidence type="ECO:0000313" key="4">
    <source>
        <dbReference type="Proteomes" id="UP001308179"/>
    </source>
</evidence>
<proteinExistence type="predicted"/>
<evidence type="ECO:0008006" key="5">
    <source>
        <dbReference type="Google" id="ProtNLM"/>
    </source>
</evidence>
<keyword evidence="4" id="KW-1185">Reference proteome</keyword>
<feature type="compositionally biased region" description="Low complexity" evidence="1">
    <location>
        <begin position="222"/>
        <end position="247"/>
    </location>
</feature>
<dbReference type="EMBL" id="JAVRRR010000174">
    <property type="protein sequence ID" value="KAK5145126.1"/>
    <property type="molecule type" value="Genomic_DNA"/>
</dbReference>
<feature type="signal peptide" evidence="2">
    <location>
        <begin position="1"/>
        <end position="19"/>
    </location>
</feature>
<feature type="region of interest" description="Disordered" evidence="1">
    <location>
        <begin position="282"/>
        <end position="351"/>
    </location>
</feature>
<name>A0ABR0L8K4_9PEZI</name>
<comment type="caution">
    <text evidence="3">The sequence shown here is derived from an EMBL/GenBank/DDBJ whole genome shotgun (WGS) entry which is preliminary data.</text>
</comment>
<feature type="compositionally biased region" description="Low complexity" evidence="1">
    <location>
        <begin position="142"/>
        <end position="159"/>
    </location>
</feature>
<feature type="compositionally biased region" description="Polar residues" evidence="1">
    <location>
        <begin position="26"/>
        <end position="53"/>
    </location>
</feature>
<evidence type="ECO:0000256" key="1">
    <source>
        <dbReference type="SAM" id="MobiDB-lite"/>
    </source>
</evidence>